<evidence type="ECO:0008006" key="5">
    <source>
        <dbReference type="Google" id="ProtNLM"/>
    </source>
</evidence>
<gene>
    <name evidence="3" type="ORF">VNI00_016650</name>
    <name evidence="2" type="ORF">VNI00_019013</name>
</gene>
<feature type="region of interest" description="Disordered" evidence="1">
    <location>
        <begin position="290"/>
        <end position="313"/>
    </location>
</feature>
<dbReference type="EMBL" id="JAYKXP010000134">
    <property type="protein sequence ID" value="KAK7023611.1"/>
    <property type="molecule type" value="Genomic_DNA"/>
</dbReference>
<proteinExistence type="predicted"/>
<evidence type="ECO:0000313" key="3">
    <source>
        <dbReference type="EMBL" id="KAK7023611.1"/>
    </source>
</evidence>
<reference evidence="3 4" key="1">
    <citation type="submission" date="2024-01" db="EMBL/GenBank/DDBJ databases">
        <title>A draft genome for a cacao thread blight-causing isolate of Paramarasmius palmivorus.</title>
        <authorList>
            <person name="Baruah I.K."/>
            <person name="Bukari Y."/>
            <person name="Amoako-Attah I."/>
            <person name="Meinhardt L.W."/>
            <person name="Bailey B.A."/>
            <person name="Cohen S.P."/>
        </authorList>
    </citation>
    <scope>NUCLEOTIDE SEQUENCE [LARGE SCALE GENOMIC DNA]</scope>
    <source>
        <strain evidence="3 4">GH-12</strain>
    </source>
</reference>
<comment type="caution">
    <text evidence="3">The sequence shown here is derived from an EMBL/GenBank/DDBJ whole genome shotgun (WGS) entry which is preliminary data.</text>
</comment>
<dbReference type="EMBL" id="JAYKXP010000302">
    <property type="protein sequence ID" value="KAK7015886.1"/>
    <property type="molecule type" value="Genomic_DNA"/>
</dbReference>
<evidence type="ECO:0000256" key="1">
    <source>
        <dbReference type="SAM" id="MobiDB-lite"/>
    </source>
</evidence>
<dbReference type="Proteomes" id="UP001383192">
    <property type="component" value="Unassembled WGS sequence"/>
</dbReference>
<keyword evidence="4" id="KW-1185">Reference proteome</keyword>
<feature type="compositionally biased region" description="Polar residues" evidence="1">
    <location>
        <begin position="201"/>
        <end position="210"/>
    </location>
</feature>
<name>A0AAW0BE26_9AGAR</name>
<evidence type="ECO:0000313" key="2">
    <source>
        <dbReference type="EMBL" id="KAK7015886.1"/>
    </source>
</evidence>
<accession>A0AAW0BE26</accession>
<protein>
    <recommendedName>
        <fullName evidence="5">Zn(2)-C6 fungal-type domain-containing protein</fullName>
    </recommendedName>
</protein>
<organism evidence="3 4">
    <name type="scientific">Paramarasmius palmivorus</name>
    <dbReference type="NCBI Taxonomy" id="297713"/>
    <lineage>
        <taxon>Eukaryota</taxon>
        <taxon>Fungi</taxon>
        <taxon>Dikarya</taxon>
        <taxon>Basidiomycota</taxon>
        <taxon>Agaricomycotina</taxon>
        <taxon>Agaricomycetes</taxon>
        <taxon>Agaricomycetidae</taxon>
        <taxon>Agaricales</taxon>
        <taxon>Marasmiineae</taxon>
        <taxon>Marasmiaceae</taxon>
        <taxon>Paramarasmius</taxon>
    </lineage>
</organism>
<feature type="compositionally biased region" description="Polar residues" evidence="1">
    <location>
        <begin position="221"/>
        <end position="233"/>
    </location>
</feature>
<dbReference type="AlphaFoldDB" id="A0AAW0BE26"/>
<feature type="region of interest" description="Disordered" evidence="1">
    <location>
        <begin position="110"/>
        <end position="277"/>
    </location>
</feature>
<sequence length="345" mass="38314">MPKATDQSTDDISHLQARFQELYPKRDAKHASDWLIANKDIPCDRCKKDKEECKPRTPTSTSATQCSHCAYHGKCSKSADQKKDRICKAMSLNDKQYELLLRWYEGSGMKHQWSTQKSSTTKRPKKHQSSSANSPEQRLPAPKSVKKPQYHHDNSTTAFTAKPRRRLAGQGRSPATPSDCSSDKHEKLSQPESAPEDDQRPSSNKTTASRFSPDAAHDQTSDCNSHTSNTSDISDALTYPPLLSQPSRPNDHRKETTTYFNQSLLSVPHGSGDIVSETDDAVHTENGQANFEEPFGADTDDFKPPVSPFDIKKQSSGHVSAFLEPMRGTSLSLTAPDTRADNALR</sequence>
<evidence type="ECO:0000313" key="4">
    <source>
        <dbReference type="Proteomes" id="UP001383192"/>
    </source>
</evidence>